<accession>A0AA87MQ11</accession>
<gene>
    <name evidence="1" type="ORF">LEP1GSC125_2678</name>
</gene>
<comment type="caution">
    <text evidence="1">The sequence shown here is derived from an EMBL/GenBank/DDBJ whole genome shotgun (WGS) entry which is preliminary data.</text>
</comment>
<sequence>MILQTKNFQDIMTRYCRFNGFFEEELRSENVAPEKLDLKNRSLENLFFFFQSIYDSSTTFFLSEPSDPNWTQFWERRGIRFCKSQFLKRNSDKNLQSSPIDSIRTWEEWGSISDLNDSGEILYSPQKAELSKRLNSKILLTRWKSERGFQDINAKILEKPPYLSTLISEWSELQPDKIVLKPEFSFSGRHKILKFSSIALENWEEFDSKKVFSWFPCVVEPWVLRTYDFSGLYDFSRGVSTFCGSTIQICDEKGKYNGAYLPSEKESERLFFLLEPIVKELSKSFSSEYEGPVSLDGFEFHSQNIKKIQRISETNHRWSMGRILLELSKFPIFKEKRKEFGKNLSILPLQLKERIPEYSEWISSWGKTRGIEILPLTPDRFASGKSYGISWILLSFLENSQETMQRRIEKFYYEWKKRILH</sequence>
<evidence type="ECO:0000313" key="1">
    <source>
        <dbReference type="EMBL" id="EKS00503.1"/>
    </source>
</evidence>
<evidence type="ECO:0000313" key="2">
    <source>
        <dbReference type="Proteomes" id="UP000001343"/>
    </source>
</evidence>
<dbReference type="Proteomes" id="UP000001343">
    <property type="component" value="Unassembled WGS sequence"/>
</dbReference>
<protein>
    <submittedName>
        <fullName evidence="1">Uncharacterized protein</fullName>
    </submittedName>
</protein>
<name>A0AA87MQ11_9LEPT</name>
<dbReference type="EMBL" id="AKWM02000032">
    <property type="protein sequence ID" value="EKS00503.1"/>
    <property type="molecule type" value="Genomic_DNA"/>
</dbReference>
<dbReference type="AlphaFoldDB" id="A0AA87MQ11"/>
<reference evidence="1 2" key="1">
    <citation type="journal article" date="2014" name="Int. J. Syst. Evol. Microbiol.">
        <title>Leptospira mayottensis sp. nov., a pathogenic species of the genus Leptospira isolated from humans.</title>
        <authorList>
            <person name="Bourhy P."/>
            <person name="Collet L."/>
            <person name="Brisse S."/>
            <person name="Picardeau M."/>
        </authorList>
    </citation>
    <scope>NUCLEOTIDE SEQUENCE [LARGE SCALE GENOMIC DNA]</scope>
    <source>
        <strain evidence="1 2">200901122</strain>
    </source>
</reference>
<dbReference type="RefSeq" id="WP_002762454.1">
    <property type="nucleotide sequence ID" value="NZ_AKWM02000032.1"/>
</dbReference>
<proteinExistence type="predicted"/>
<organism evidence="1 2">
    <name type="scientific">Leptospira mayottensis 200901122</name>
    <dbReference type="NCBI Taxonomy" id="1193010"/>
    <lineage>
        <taxon>Bacteria</taxon>
        <taxon>Pseudomonadati</taxon>
        <taxon>Spirochaetota</taxon>
        <taxon>Spirochaetia</taxon>
        <taxon>Leptospirales</taxon>
        <taxon>Leptospiraceae</taxon>
        <taxon>Leptospira</taxon>
    </lineage>
</organism>